<dbReference type="Pfam" id="PF00137">
    <property type="entry name" value="ATP-synt_C"/>
    <property type="match status" value="1"/>
</dbReference>
<dbReference type="InterPro" id="IPR020537">
    <property type="entry name" value="ATP_synth_F0_csu_DDCD_BS"/>
</dbReference>
<evidence type="ECO:0000313" key="17">
    <source>
        <dbReference type="Proteomes" id="UP000633619"/>
    </source>
</evidence>
<evidence type="ECO:0000256" key="1">
    <source>
        <dbReference type="ARBA" id="ARBA00004651"/>
    </source>
</evidence>
<sequence length="74" mass="7782">MDVNILAGALLLAFAAIAGGFGNAMVYSRYLEGSARQPEMEGKLFTRAFIGIALVEALPVIAVAFGVMLFFGVI</sequence>
<dbReference type="Gene3D" id="1.20.20.10">
    <property type="entry name" value="F1F0 ATP synthase subunit C"/>
    <property type="match status" value="1"/>
</dbReference>
<evidence type="ECO:0000313" key="16">
    <source>
        <dbReference type="EMBL" id="MBH8594980.1"/>
    </source>
</evidence>
<dbReference type="InterPro" id="IPR035921">
    <property type="entry name" value="F/V-ATP_Csub_sf"/>
</dbReference>
<evidence type="ECO:0000259" key="15">
    <source>
        <dbReference type="Pfam" id="PF00137"/>
    </source>
</evidence>
<dbReference type="InterPro" id="IPR000454">
    <property type="entry name" value="ATP_synth_F0_csu"/>
</dbReference>
<evidence type="ECO:0000256" key="14">
    <source>
        <dbReference type="HAMAP-Rule" id="MF_01396"/>
    </source>
</evidence>
<dbReference type="NCBIfam" id="NF005363">
    <property type="entry name" value="PRK06876.1"/>
    <property type="match status" value="1"/>
</dbReference>
<protein>
    <recommendedName>
        <fullName evidence="14">ATP synthase subunit c</fullName>
    </recommendedName>
    <alternativeName>
        <fullName evidence="14">ATP synthase F(0) sector subunit c</fullName>
    </alternativeName>
    <alternativeName>
        <fullName evidence="14">F-type ATPase subunit c</fullName>
        <shortName evidence="14">F-ATPase subunit c</shortName>
    </alternativeName>
    <alternativeName>
        <fullName evidence="14">Lipid-binding protein</fullName>
    </alternativeName>
</protein>
<keyword evidence="4 14" id="KW-1003">Cell membrane</keyword>
<dbReference type="GO" id="GO:0005886">
    <property type="term" value="C:plasma membrane"/>
    <property type="evidence" value="ECO:0007669"/>
    <property type="project" value="UniProtKB-SubCell"/>
</dbReference>
<evidence type="ECO:0000256" key="5">
    <source>
        <dbReference type="ARBA" id="ARBA00022547"/>
    </source>
</evidence>
<dbReference type="PRINTS" id="PR00124">
    <property type="entry name" value="ATPASEC"/>
</dbReference>
<dbReference type="AlphaFoldDB" id="A0A8I1A8T3"/>
<dbReference type="GO" id="GO:0033177">
    <property type="term" value="C:proton-transporting two-sector ATPase complex, proton-transporting domain"/>
    <property type="evidence" value="ECO:0007669"/>
    <property type="project" value="InterPro"/>
</dbReference>
<evidence type="ECO:0000256" key="8">
    <source>
        <dbReference type="ARBA" id="ARBA00022989"/>
    </source>
</evidence>
<keyword evidence="9 14" id="KW-0406">Ion transport</keyword>
<dbReference type="GO" id="GO:0046933">
    <property type="term" value="F:proton-transporting ATP synthase activity, rotational mechanism"/>
    <property type="evidence" value="ECO:0007669"/>
    <property type="project" value="UniProtKB-UniRule"/>
</dbReference>
<keyword evidence="11 14" id="KW-0472">Membrane</keyword>
<evidence type="ECO:0000256" key="6">
    <source>
        <dbReference type="ARBA" id="ARBA00022692"/>
    </source>
</evidence>
<evidence type="ECO:0000256" key="10">
    <source>
        <dbReference type="ARBA" id="ARBA00023121"/>
    </source>
</evidence>
<dbReference type="EMBL" id="JAECVW010000003">
    <property type="protein sequence ID" value="MBH8594980.1"/>
    <property type="molecule type" value="Genomic_DNA"/>
</dbReference>
<keyword evidence="7 14" id="KW-0375">Hydrogen ion transport</keyword>
<keyword evidence="10 14" id="KW-0446">Lipid-binding</keyword>
<dbReference type="CDD" id="cd18185">
    <property type="entry name" value="ATP-synt_Fo_c_ATPE"/>
    <property type="match status" value="1"/>
</dbReference>
<evidence type="ECO:0000256" key="3">
    <source>
        <dbReference type="ARBA" id="ARBA00022448"/>
    </source>
</evidence>
<keyword evidence="12 14" id="KW-0066">ATP synthesis</keyword>
<dbReference type="NCBIfam" id="TIGR01260">
    <property type="entry name" value="ATP_synt_c"/>
    <property type="match status" value="1"/>
</dbReference>
<dbReference type="FunFam" id="1.20.20.10:FF:000002">
    <property type="entry name" value="ATP synthase subunit c"/>
    <property type="match status" value="1"/>
</dbReference>
<dbReference type="Proteomes" id="UP000633619">
    <property type="component" value="Unassembled WGS sequence"/>
</dbReference>
<dbReference type="HAMAP" id="MF_01396">
    <property type="entry name" value="ATP_synth_c_bact"/>
    <property type="match status" value="1"/>
</dbReference>
<organism evidence="16 17">
    <name type="scientific">Thermoactinomyces intermedius</name>
    <dbReference type="NCBI Taxonomy" id="2024"/>
    <lineage>
        <taxon>Bacteria</taxon>
        <taxon>Bacillati</taxon>
        <taxon>Bacillota</taxon>
        <taxon>Bacilli</taxon>
        <taxon>Bacillales</taxon>
        <taxon>Thermoactinomycetaceae</taxon>
        <taxon>Thermoactinomyces</taxon>
    </lineage>
</organism>
<comment type="caution">
    <text evidence="14">Lacks conserved residue(s) required for the propagation of feature annotation.</text>
</comment>
<dbReference type="PROSITE" id="PS00605">
    <property type="entry name" value="ATPASE_C"/>
    <property type="match status" value="1"/>
</dbReference>
<feature type="transmembrane region" description="Helical" evidence="14">
    <location>
        <begin position="48"/>
        <end position="73"/>
    </location>
</feature>
<keyword evidence="6 14" id="KW-0812">Transmembrane</keyword>
<comment type="caution">
    <text evidence="16">The sequence shown here is derived from an EMBL/GenBank/DDBJ whole genome shotgun (WGS) entry which is preliminary data.</text>
</comment>
<evidence type="ECO:0000256" key="12">
    <source>
        <dbReference type="ARBA" id="ARBA00023310"/>
    </source>
</evidence>
<gene>
    <name evidence="14 16" type="primary">atpE</name>
    <name evidence="16" type="ORF">I8U20_06505</name>
</gene>
<keyword evidence="17" id="KW-1185">Reference proteome</keyword>
<keyword evidence="5 14" id="KW-0138">CF(0)</keyword>
<evidence type="ECO:0000256" key="13">
    <source>
        <dbReference type="ARBA" id="ARBA00025198"/>
    </source>
</evidence>
<dbReference type="GO" id="GO:0008289">
    <property type="term" value="F:lipid binding"/>
    <property type="evidence" value="ECO:0007669"/>
    <property type="project" value="UniProtKB-KW"/>
</dbReference>
<dbReference type="GO" id="GO:0045259">
    <property type="term" value="C:proton-transporting ATP synthase complex"/>
    <property type="evidence" value="ECO:0007669"/>
    <property type="project" value="UniProtKB-KW"/>
</dbReference>
<dbReference type="InterPro" id="IPR005953">
    <property type="entry name" value="ATP_synth_csu_bac/chlpt"/>
</dbReference>
<evidence type="ECO:0000256" key="11">
    <source>
        <dbReference type="ARBA" id="ARBA00023136"/>
    </source>
</evidence>
<evidence type="ECO:0000256" key="2">
    <source>
        <dbReference type="ARBA" id="ARBA00006704"/>
    </source>
</evidence>
<dbReference type="RefSeq" id="WP_181731310.1">
    <property type="nucleotide sequence ID" value="NZ_JACEIR010000002.1"/>
</dbReference>
<proteinExistence type="inferred from homology"/>
<accession>A0A8I1A8T3</accession>
<evidence type="ECO:0000256" key="9">
    <source>
        <dbReference type="ARBA" id="ARBA00023065"/>
    </source>
</evidence>
<evidence type="ECO:0000256" key="7">
    <source>
        <dbReference type="ARBA" id="ARBA00022781"/>
    </source>
</evidence>
<feature type="domain" description="V-ATPase proteolipid subunit C-like" evidence="15">
    <location>
        <begin position="6"/>
        <end position="69"/>
    </location>
</feature>
<reference evidence="16 17" key="1">
    <citation type="submission" date="2020-12" db="EMBL/GenBank/DDBJ databases">
        <title>WGS of Thermoactinomyces spp.</title>
        <authorList>
            <person name="Cheng K."/>
        </authorList>
    </citation>
    <scope>NUCLEOTIDE SEQUENCE [LARGE SCALE GENOMIC DNA]</scope>
    <source>
        <strain evidence="17">CICC 10671\DSM 43846</strain>
    </source>
</reference>
<name>A0A8I1A8T3_THEIN</name>
<comment type="function">
    <text evidence="14">Key component of the F(0) channel; it plays a direct role in translocation across the membrane. A homomeric c-ring of between 10-14 subunits forms the central stalk rotor element with the F(1) delta and epsilon subunits.</text>
</comment>
<keyword evidence="3 14" id="KW-0813">Transport</keyword>
<comment type="subcellular location">
    <subcellularLocation>
        <location evidence="1 14">Cell membrane</location>
        <topology evidence="1 14">Multi-pass membrane protein</topology>
    </subcellularLocation>
</comment>
<dbReference type="InterPro" id="IPR002379">
    <property type="entry name" value="ATPase_proteolipid_c-like_dom"/>
</dbReference>
<feature type="site" description="Reversibly protonated during proton transport" evidence="14">
    <location>
        <position position="56"/>
    </location>
</feature>
<keyword evidence="8 14" id="KW-1133">Transmembrane helix</keyword>
<comment type="function">
    <text evidence="13 14">F(1)F(0) ATP synthase produces ATP from ADP in the presence of a proton or sodium gradient. F-type ATPases consist of two structural domains, F(1) containing the extramembraneous catalytic core and F(0) containing the membrane proton channel, linked together by a central stalk and a peripheral stalk. During catalysis, ATP synthesis in the catalytic domain of F(1) is coupled via a rotary mechanism of the central stalk subunits to proton translocation.</text>
</comment>
<dbReference type="InterPro" id="IPR038662">
    <property type="entry name" value="ATP_synth_F0_csu_sf"/>
</dbReference>
<evidence type="ECO:0000256" key="4">
    <source>
        <dbReference type="ARBA" id="ARBA00022475"/>
    </source>
</evidence>
<comment type="similarity">
    <text evidence="2 14">Belongs to the ATPase C chain family.</text>
</comment>
<dbReference type="SUPFAM" id="SSF81333">
    <property type="entry name" value="F1F0 ATP synthase subunit C"/>
    <property type="match status" value="1"/>
</dbReference>